<protein>
    <submittedName>
        <fullName evidence="1">Uncharacterized protein</fullName>
    </submittedName>
</protein>
<dbReference type="AlphaFoldDB" id="A0A9W4MMI9"/>
<dbReference type="OrthoDB" id="4364054at2759"/>
<name>A0A9W4MMI9_PENOL</name>
<proteinExistence type="predicted"/>
<comment type="caution">
    <text evidence="1">The sequence shown here is derived from an EMBL/GenBank/DDBJ whole genome shotgun (WGS) entry which is preliminary data.</text>
</comment>
<evidence type="ECO:0000313" key="1">
    <source>
        <dbReference type="EMBL" id="CAG7955963.1"/>
    </source>
</evidence>
<dbReference type="Proteomes" id="UP001153618">
    <property type="component" value="Unassembled WGS sequence"/>
</dbReference>
<keyword evidence="2" id="KW-1185">Reference proteome</keyword>
<accession>A0A9W4MMI9</accession>
<evidence type="ECO:0000313" key="2">
    <source>
        <dbReference type="Proteomes" id="UP001153618"/>
    </source>
</evidence>
<sequence>MNWLFSWIHDFLWPPGPWSPYSKTRPKIHFSEKDETETRLEESGDLNALQRLRYQKYRGETNSCEKTMRALLSIEELIRLASQQEDCINELLRQCPDGSFRDEAIAVVKETRRLLWNLTRLWWLHRNVLGEGVVGRALDLWRSNSMWYMHEVLVEDCARKDGCCSRGCGCCAKRHQTFTRPLTAGHCSIGCRCCIRWRGFDLNREEENEIYKEFQTRERLPFYDQIELASIWGLRLNCHKSPFDLIKPGCELVGQKDSGHKLCSPDTTDNWDDCSSATES</sequence>
<organism evidence="1 2">
    <name type="scientific">Penicillium olsonii</name>
    <dbReference type="NCBI Taxonomy" id="99116"/>
    <lineage>
        <taxon>Eukaryota</taxon>
        <taxon>Fungi</taxon>
        <taxon>Dikarya</taxon>
        <taxon>Ascomycota</taxon>
        <taxon>Pezizomycotina</taxon>
        <taxon>Eurotiomycetes</taxon>
        <taxon>Eurotiomycetidae</taxon>
        <taxon>Eurotiales</taxon>
        <taxon>Aspergillaceae</taxon>
        <taxon>Penicillium</taxon>
    </lineage>
</organism>
<dbReference type="EMBL" id="CAJVOS010000007">
    <property type="protein sequence ID" value="CAG7955963.1"/>
    <property type="molecule type" value="Genomic_DNA"/>
</dbReference>
<gene>
    <name evidence="1" type="ORF">POLS_LOCUS612</name>
</gene>
<reference evidence="1" key="1">
    <citation type="submission" date="2021-07" db="EMBL/GenBank/DDBJ databases">
        <authorList>
            <person name="Branca A.L. A."/>
        </authorList>
    </citation>
    <scope>NUCLEOTIDE SEQUENCE</scope>
</reference>